<evidence type="ECO:0000313" key="1">
    <source>
        <dbReference type="EMBL" id="KWX02437.1"/>
    </source>
</evidence>
<dbReference type="STRING" id="1469144.LI90_3480"/>
<organism evidence="1 2">
    <name type="scientific">Carbonactinospora thermoautotrophica</name>
    <dbReference type="NCBI Taxonomy" id="1469144"/>
    <lineage>
        <taxon>Bacteria</taxon>
        <taxon>Bacillati</taxon>
        <taxon>Actinomycetota</taxon>
        <taxon>Actinomycetes</taxon>
        <taxon>Kitasatosporales</taxon>
        <taxon>Carbonactinosporaceae</taxon>
        <taxon>Carbonactinospora</taxon>
    </lineage>
</organism>
<dbReference type="PATRIC" id="fig|1469144.10.peg.3734"/>
<accession>A0A132MX86</accession>
<dbReference type="RefSeq" id="WP_171843057.1">
    <property type="nucleotide sequence ID" value="NZ_CP171739.1"/>
</dbReference>
<sequence length="57" mass="5916">MTPPPVDDLFPSTVHQLSTIASQVLNEHVNDAGLCAVCGSAFPCGRAVLAEHNLASL</sequence>
<evidence type="ECO:0000313" key="2">
    <source>
        <dbReference type="Proteomes" id="UP000070188"/>
    </source>
</evidence>
<gene>
    <name evidence="1" type="ORF">LI90_3480</name>
</gene>
<name>A0A132MX86_9ACTN</name>
<comment type="caution">
    <text evidence="1">The sequence shown here is derived from an EMBL/GenBank/DDBJ whole genome shotgun (WGS) entry which is preliminary data.</text>
</comment>
<dbReference type="Proteomes" id="UP000070188">
    <property type="component" value="Unassembled WGS sequence"/>
</dbReference>
<protein>
    <submittedName>
        <fullName evidence="1">Uncharacterized protein</fullName>
    </submittedName>
</protein>
<dbReference type="AlphaFoldDB" id="A0A132MX86"/>
<keyword evidence="2" id="KW-1185">Reference proteome</keyword>
<dbReference type="EMBL" id="LAXD01000001">
    <property type="protein sequence ID" value="KWX02437.1"/>
    <property type="molecule type" value="Genomic_DNA"/>
</dbReference>
<proteinExistence type="predicted"/>
<reference evidence="2" key="1">
    <citation type="submission" date="2015-04" db="EMBL/GenBank/DDBJ databases">
        <title>Physiological reanalysis, assessment of diazotrophy, and genome sequences of multiple isolates of Streptomyces thermoautotrophicus.</title>
        <authorList>
            <person name="MacKellar D.C."/>
            <person name="Lieber L."/>
            <person name="Norman J."/>
            <person name="Bolger A."/>
            <person name="Tobin C."/>
            <person name="Murray J.W."/>
            <person name="Chang R."/>
            <person name="Ford T."/>
            <person name="Nguyen P.Q."/>
            <person name="Woodward J."/>
            <person name="Permingeat H."/>
            <person name="Joshi N.S."/>
            <person name="Silver P.A."/>
            <person name="Usadel B."/>
            <person name="Rutherford A.W."/>
            <person name="Friesen M."/>
            <person name="Prell J."/>
        </authorList>
    </citation>
    <scope>NUCLEOTIDE SEQUENCE [LARGE SCALE GENOMIC DNA]</scope>
    <source>
        <strain evidence="2">H1</strain>
    </source>
</reference>